<protein>
    <submittedName>
        <fullName evidence="3">DUF1308 domain-containing protein</fullName>
    </submittedName>
</protein>
<gene>
    <name evidence="3" type="ORF">O0S08_43855</name>
</gene>
<proteinExistence type="predicted"/>
<feature type="compositionally biased region" description="Pro residues" evidence="1">
    <location>
        <begin position="302"/>
        <end position="317"/>
    </location>
</feature>
<feature type="domain" description="DUF1308" evidence="2">
    <location>
        <begin position="389"/>
        <end position="506"/>
    </location>
</feature>
<dbReference type="RefSeq" id="WP_269035474.1">
    <property type="nucleotide sequence ID" value="NZ_CP114040.1"/>
</dbReference>
<reference evidence="3" key="1">
    <citation type="submission" date="2022-11" db="EMBL/GenBank/DDBJ databases">
        <title>Minimal conservation of predation-associated metabolite biosynthetic gene clusters underscores biosynthetic potential of Myxococcota including descriptions for ten novel species: Archangium lansinium sp. nov., Myxococcus landrumus sp. nov., Nannocystis bai.</title>
        <authorList>
            <person name="Ahearne A."/>
            <person name="Stevens C."/>
            <person name="Dowd S."/>
        </authorList>
    </citation>
    <scope>NUCLEOTIDE SEQUENCE</scope>
    <source>
        <strain evidence="3">Fl3</strain>
    </source>
</reference>
<feature type="compositionally biased region" description="Basic and acidic residues" evidence="1">
    <location>
        <begin position="349"/>
        <end position="361"/>
    </location>
</feature>
<dbReference type="Gene3D" id="2.180.10.10">
    <property type="entry name" value="RHS repeat-associated core"/>
    <property type="match status" value="1"/>
</dbReference>
<accession>A0ABY7H1L3</accession>
<dbReference type="Proteomes" id="UP001164459">
    <property type="component" value="Chromosome"/>
</dbReference>
<dbReference type="InterPro" id="IPR050708">
    <property type="entry name" value="T6SS_VgrG/RHS"/>
</dbReference>
<dbReference type="PANTHER" id="PTHR32305:SF15">
    <property type="entry name" value="PROTEIN RHSA-RELATED"/>
    <property type="match status" value="1"/>
</dbReference>
<dbReference type="InterPro" id="IPR022385">
    <property type="entry name" value="Rhs_assc_core"/>
</dbReference>
<sequence>MPNIPGGLTWDDDDRLQSSDSIGGGKTYYVYDGAGQRVRKVHVNQSGTTSQQRLYFGSWETYREHKNINTTNDLDLERETLHVHDDHGRVCLIETKTVDSGAPVVTPANIARYQYSNHLGTANLELDDDAEVISYEEFHPYGTSSYRAANNAIEVSAKRYRYTGQERDEETGLAYHGARYYAPWLARWTAADPIGVADTPNRYLYVRANPMMMRDRAGTSPAAADAGWLAGLAAAARATLAAQSIDVAAPDPSDVLPQKWGVHLVVAAGALAVIGLDALRPKLRDLADDVFSGPITSAARPLPAPIPAPDDVSPPPANDGNYPVKLPSPYAGPPVTREPPEPTAPPKPEPGRLDDDRDPTAPKETVNLDTGAIVAASQLSDVELLIEAQRYLMDKNPVAIQAVLDEFLNGSYNLAGPVERALADALIAEITVIPETPSDRVMNLDRSSNKRKRDIGLVDQRAFGTGDQLGITTATGDLKFVKAASDQKVYVDYHLFRSQPRPWNKEQQRQPGPRYGGI</sequence>
<dbReference type="PANTHER" id="PTHR32305">
    <property type="match status" value="1"/>
</dbReference>
<dbReference type="EMBL" id="CP114040">
    <property type="protein sequence ID" value="WAS93148.1"/>
    <property type="molecule type" value="Genomic_DNA"/>
</dbReference>
<dbReference type="InterPro" id="IPR010733">
    <property type="entry name" value="DUF1308"/>
</dbReference>
<evidence type="ECO:0000313" key="4">
    <source>
        <dbReference type="Proteomes" id="UP001164459"/>
    </source>
</evidence>
<evidence type="ECO:0000259" key="2">
    <source>
        <dbReference type="Pfam" id="PF07000"/>
    </source>
</evidence>
<feature type="region of interest" description="Disordered" evidence="1">
    <location>
        <begin position="1"/>
        <end position="21"/>
    </location>
</feature>
<evidence type="ECO:0000256" key="1">
    <source>
        <dbReference type="SAM" id="MobiDB-lite"/>
    </source>
</evidence>
<evidence type="ECO:0000313" key="3">
    <source>
        <dbReference type="EMBL" id="WAS93148.1"/>
    </source>
</evidence>
<keyword evidence="4" id="KW-1185">Reference proteome</keyword>
<name>A0ABY7H1L3_9BACT</name>
<organism evidence="3 4">
    <name type="scientific">Nannocystis punicea</name>
    <dbReference type="NCBI Taxonomy" id="2995304"/>
    <lineage>
        <taxon>Bacteria</taxon>
        <taxon>Pseudomonadati</taxon>
        <taxon>Myxococcota</taxon>
        <taxon>Polyangia</taxon>
        <taxon>Nannocystales</taxon>
        <taxon>Nannocystaceae</taxon>
        <taxon>Nannocystis</taxon>
    </lineage>
</organism>
<dbReference type="Pfam" id="PF07000">
    <property type="entry name" value="DUF1308"/>
    <property type="match status" value="1"/>
</dbReference>
<feature type="region of interest" description="Disordered" evidence="1">
    <location>
        <begin position="297"/>
        <end position="366"/>
    </location>
</feature>
<dbReference type="NCBIfam" id="TIGR03696">
    <property type="entry name" value="Rhs_assc_core"/>
    <property type="match status" value="1"/>
</dbReference>